<evidence type="ECO:0000313" key="2">
    <source>
        <dbReference type="EMBL" id="GIL56373.1"/>
    </source>
</evidence>
<reference evidence="2" key="1">
    <citation type="journal article" date="2021" name="Proc. Natl. Acad. Sci. U.S.A.">
        <title>Three genomes in the algal genus Volvox reveal the fate of a haploid sex-determining region after a transition to homothallism.</title>
        <authorList>
            <person name="Yamamoto K."/>
            <person name="Hamaji T."/>
            <person name="Kawai-Toyooka H."/>
            <person name="Matsuzaki R."/>
            <person name="Takahashi F."/>
            <person name="Nishimura Y."/>
            <person name="Kawachi M."/>
            <person name="Noguchi H."/>
            <person name="Minakuchi Y."/>
            <person name="Umen J.G."/>
            <person name="Toyoda A."/>
            <person name="Nozaki H."/>
        </authorList>
    </citation>
    <scope>NUCLEOTIDE SEQUENCE</scope>
    <source>
        <strain evidence="2">NIES-3780</strain>
    </source>
</reference>
<gene>
    <name evidence="2" type="ORF">Vafri_11742</name>
</gene>
<dbReference type="Proteomes" id="UP000747399">
    <property type="component" value="Unassembled WGS sequence"/>
</dbReference>
<protein>
    <submittedName>
        <fullName evidence="2">Uncharacterized protein</fullName>
    </submittedName>
</protein>
<dbReference type="AlphaFoldDB" id="A0A8J4F1P8"/>
<comment type="caution">
    <text evidence="2">The sequence shown here is derived from an EMBL/GenBank/DDBJ whole genome shotgun (WGS) entry which is preliminary data.</text>
</comment>
<evidence type="ECO:0000256" key="1">
    <source>
        <dbReference type="SAM" id="MobiDB-lite"/>
    </source>
</evidence>
<proteinExistence type="predicted"/>
<dbReference type="EMBL" id="BNCO01000024">
    <property type="protein sequence ID" value="GIL56373.1"/>
    <property type="molecule type" value="Genomic_DNA"/>
</dbReference>
<organism evidence="2 3">
    <name type="scientific">Volvox africanus</name>
    <dbReference type="NCBI Taxonomy" id="51714"/>
    <lineage>
        <taxon>Eukaryota</taxon>
        <taxon>Viridiplantae</taxon>
        <taxon>Chlorophyta</taxon>
        <taxon>core chlorophytes</taxon>
        <taxon>Chlorophyceae</taxon>
        <taxon>CS clade</taxon>
        <taxon>Chlamydomonadales</taxon>
        <taxon>Volvocaceae</taxon>
        <taxon>Volvox</taxon>
    </lineage>
</organism>
<keyword evidence="3" id="KW-1185">Reference proteome</keyword>
<feature type="region of interest" description="Disordered" evidence="1">
    <location>
        <begin position="1"/>
        <end position="44"/>
    </location>
</feature>
<name>A0A8J4F1P8_9CHLO</name>
<feature type="compositionally biased region" description="Gly residues" evidence="1">
    <location>
        <begin position="32"/>
        <end position="44"/>
    </location>
</feature>
<evidence type="ECO:0000313" key="3">
    <source>
        <dbReference type="Proteomes" id="UP000747399"/>
    </source>
</evidence>
<sequence length="117" mass="11878">MWLPGRGDQRGSSQTHGPVVGSTGMDNICSSSGGGRNINNGGGGGEGIRMLQCIKVNQRVEEGDAPGGPATGGVTAANAAIRSRKGLSYNKRGACGPGPLPDMPMPVRLHITHDDDG</sequence>
<accession>A0A8J4F1P8</accession>